<gene>
    <name evidence="4" type="ORF">D8Y22_07170</name>
</gene>
<name>A0A4V3VLH9_9EURY</name>
<accession>A0A4V3VLH9</accession>
<reference evidence="4 5" key="1">
    <citation type="submission" date="2018-10" db="EMBL/GenBank/DDBJ databases">
        <title>Natronolimnobius sp. XQ-INN 246 isolated from Inner Mongolia Autonomous Region of China.</title>
        <authorList>
            <person name="Xue Q."/>
        </authorList>
    </citation>
    <scope>NUCLEOTIDE SEQUENCE [LARGE SCALE GENOMIC DNA]</scope>
    <source>
        <strain evidence="4 5">XQ-INN 246</strain>
    </source>
</reference>
<proteinExistence type="predicted"/>
<organism evidence="4 5">
    <name type="scientific">Salinadaptatus halalkaliphilus</name>
    <dbReference type="NCBI Taxonomy" id="2419781"/>
    <lineage>
        <taxon>Archaea</taxon>
        <taxon>Methanobacteriati</taxon>
        <taxon>Methanobacteriota</taxon>
        <taxon>Stenosarchaea group</taxon>
        <taxon>Halobacteria</taxon>
        <taxon>Halobacteriales</taxon>
        <taxon>Natrialbaceae</taxon>
        <taxon>Salinadaptatus</taxon>
    </lineage>
</organism>
<feature type="transmembrane region" description="Helical" evidence="2">
    <location>
        <begin position="166"/>
        <end position="189"/>
    </location>
</feature>
<dbReference type="InterPro" id="IPR036388">
    <property type="entry name" value="WH-like_DNA-bd_sf"/>
</dbReference>
<evidence type="ECO:0000313" key="4">
    <source>
        <dbReference type="EMBL" id="THE65587.1"/>
    </source>
</evidence>
<dbReference type="RefSeq" id="WP_141464017.1">
    <property type="nucleotide sequence ID" value="NZ_RBZW01000019.1"/>
</dbReference>
<keyword evidence="5" id="KW-1185">Reference proteome</keyword>
<evidence type="ECO:0000256" key="1">
    <source>
        <dbReference type="SAM" id="MobiDB-lite"/>
    </source>
</evidence>
<feature type="domain" description="DUF7344" evidence="3">
    <location>
        <begin position="35"/>
        <end position="115"/>
    </location>
</feature>
<keyword evidence="2" id="KW-0812">Transmembrane</keyword>
<feature type="compositionally biased region" description="Polar residues" evidence="1">
    <location>
        <begin position="1"/>
        <end position="17"/>
    </location>
</feature>
<keyword evidence="2" id="KW-0472">Membrane</keyword>
<evidence type="ECO:0000256" key="2">
    <source>
        <dbReference type="SAM" id="Phobius"/>
    </source>
</evidence>
<dbReference type="Gene3D" id="1.10.10.10">
    <property type="entry name" value="Winged helix-like DNA-binding domain superfamily/Winged helix DNA-binding domain"/>
    <property type="match status" value="1"/>
</dbReference>
<dbReference type="EMBL" id="RBZW01000019">
    <property type="protein sequence ID" value="THE65587.1"/>
    <property type="molecule type" value="Genomic_DNA"/>
</dbReference>
<keyword evidence="2" id="KW-1133">Transmembrane helix</keyword>
<dbReference type="Proteomes" id="UP000318864">
    <property type="component" value="Unassembled WGS sequence"/>
</dbReference>
<evidence type="ECO:0000313" key="5">
    <source>
        <dbReference type="Proteomes" id="UP000318864"/>
    </source>
</evidence>
<sequence length="192" mass="20908">MGRLQPTASDQSVSDSHSNAHAENRLADPSSDGPFEILSSPRRRHVIEFLASSSEDAVRLRDLAEQIAAWENDISRQEITYKQRKRVYTSLYQTHLPKMDRAGVIDYDRHAGIVRSTAEVSTLRAYLELTPATPSRNWGTVGLVGSVLSIVFVSAASFGVGSADGATGYVIAFIVSTLFLLVSIGQYCATDS</sequence>
<dbReference type="InterPro" id="IPR055768">
    <property type="entry name" value="DUF7344"/>
</dbReference>
<dbReference type="Pfam" id="PF24035">
    <property type="entry name" value="DUF7344"/>
    <property type="match status" value="1"/>
</dbReference>
<dbReference type="AlphaFoldDB" id="A0A4V3VLH9"/>
<feature type="region of interest" description="Disordered" evidence="1">
    <location>
        <begin position="1"/>
        <end position="37"/>
    </location>
</feature>
<dbReference type="OrthoDB" id="206003at2157"/>
<comment type="caution">
    <text evidence="4">The sequence shown here is derived from an EMBL/GenBank/DDBJ whole genome shotgun (WGS) entry which is preliminary data.</text>
</comment>
<protein>
    <recommendedName>
        <fullName evidence="3">DUF7344 domain-containing protein</fullName>
    </recommendedName>
</protein>
<feature type="transmembrane region" description="Helical" evidence="2">
    <location>
        <begin position="138"/>
        <end position="160"/>
    </location>
</feature>
<evidence type="ECO:0000259" key="3">
    <source>
        <dbReference type="Pfam" id="PF24035"/>
    </source>
</evidence>